<protein>
    <submittedName>
        <fullName evidence="4">CheY-like chemotaxis protein</fullName>
    </submittedName>
</protein>
<evidence type="ECO:0000256" key="1">
    <source>
        <dbReference type="ARBA" id="ARBA00022553"/>
    </source>
</evidence>
<reference evidence="4" key="1">
    <citation type="submission" date="2023-07" db="EMBL/GenBank/DDBJ databases">
        <title>Sequencing the genomes of 1000 actinobacteria strains.</title>
        <authorList>
            <person name="Klenk H.-P."/>
        </authorList>
    </citation>
    <scope>NUCLEOTIDE SEQUENCE</scope>
    <source>
        <strain evidence="4">DSM 44707</strain>
    </source>
</reference>
<keyword evidence="1 2" id="KW-0597">Phosphoprotein</keyword>
<dbReference type="EMBL" id="JAVDYB010000001">
    <property type="protein sequence ID" value="MDR7276015.1"/>
    <property type="molecule type" value="Genomic_DNA"/>
</dbReference>
<dbReference type="SMART" id="SM00448">
    <property type="entry name" value="REC"/>
    <property type="match status" value="1"/>
</dbReference>
<dbReference type="GO" id="GO:0000160">
    <property type="term" value="P:phosphorelay signal transduction system"/>
    <property type="evidence" value="ECO:0007669"/>
    <property type="project" value="InterPro"/>
</dbReference>
<feature type="modified residue" description="4-aspartylphosphate" evidence="2">
    <location>
        <position position="52"/>
    </location>
</feature>
<dbReference type="PANTHER" id="PTHR44591">
    <property type="entry name" value="STRESS RESPONSE REGULATOR PROTEIN 1"/>
    <property type="match status" value="1"/>
</dbReference>
<evidence type="ECO:0000256" key="2">
    <source>
        <dbReference type="PROSITE-ProRule" id="PRU00169"/>
    </source>
</evidence>
<evidence type="ECO:0000313" key="4">
    <source>
        <dbReference type="EMBL" id="MDR7276015.1"/>
    </source>
</evidence>
<dbReference type="Gene3D" id="3.40.50.2300">
    <property type="match status" value="1"/>
</dbReference>
<dbReference type="Pfam" id="PF00072">
    <property type="entry name" value="Response_reg"/>
    <property type="match status" value="1"/>
</dbReference>
<dbReference type="CDD" id="cd00156">
    <property type="entry name" value="REC"/>
    <property type="match status" value="1"/>
</dbReference>
<name>A0AAE4CBX9_9ACTN</name>
<dbReference type="Proteomes" id="UP001183643">
    <property type="component" value="Unassembled WGS sequence"/>
</dbReference>
<dbReference type="PROSITE" id="PS50110">
    <property type="entry name" value="RESPONSE_REGULATORY"/>
    <property type="match status" value="1"/>
</dbReference>
<dbReference type="InterPro" id="IPR001789">
    <property type="entry name" value="Sig_transdc_resp-reg_receiver"/>
</dbReference>
<proteinExistence type="predicted"/>
<organism evidence="4 5">
    <name type="scientific">Catenuloplanes atrovinosus</name>
    <dbReference type="NCBI Taxonomy" id="137266"/>
    <lineage>
        <taxon>Bacteria</taxon>
        <taxon>Bacillati</taxon>
        <taxon>Actinomycetota</taxon>
        <taxon>Actinomycetes</taxon>
        <taxon>Micromonosporales</taxon>
        <taxon>Micromonosporaceae</taxon>
        <taxon>Catenuloplanes</taxon>
    </lineage>
</organism>
<evidence type="ECO:0000259" key="3">
    <source>
        <dbReference type="PROSITE" id="PS50110"/>
    </source>
</evidence>
<evidence type="ECO:0000313" key="5">
    <source>
        <dbReference type="Proteomes" id="UP001183643"/>
    </source>
</evidence>
<dbReference type="AlphaFoldDB" id="A0AAE4CBX9"/>
<accession>A0AAE4CBX9</accession>
<dbReference type="InterPro" id="IPR050595">
    <property type="entry name" value="Bact_response_regulator"/>
</dbReference>
<keyword evidence="5" id="KW-1185">Reference proteome</keyword>
<dbReference type="PANTHER" id="PTHR44591:SF23">
    <property type="entry name" value="CHEY SUBFAMILY"/>
    <property type="match status" value="1"/>
</dbReference>
<sequence length="131" mass="13814">MASILVAEDDDDVRMVVMAGLHRAGHSCTAAANGHAAWEAAAAQTPDLLVSDIDMPVMDGLSLCAKLRSDPRLARVPVILMSGSIIPGDERMVRVDATSCLRKPFTLTELRNCVARALTAGHQPGTTSTCS</sequence>
<feature type="domain" description="Response regulatory" evidence="3">
    <location>
        <begin position="3"/>
        <end position="118"/>
    </location>
</feature>
<comment type="caution">
    <text evidence="4">The sequence shown here is derived from an EMBL/GenBank/DDBJ whole genome shotgun (WGS) entry which is preliminary data.</text>
</comment>
<dbReference type="InterPro" id="IPR011006">
    <property type="entry name" value="CheY-like_superfamily"/>
</dbReference>
<dbReference type="RefSeq" id="WP_310367736.1">
    <property type="nucleotide sequence ID" value="NZ_JAVDYB010000001.1"/>
</dbReference>
<gene>
    <name evidence="4" type="ORF">J2S41_002793</name>
</gene>
<dbReference type="SUPFAM" id="SSF52172">
    <property type="entry name" value="CheY-like"/>
    <property type="match status" value="1"/>
</dbReference>